<proteinExistence type="predicted"/>
<dbReference type="GO" id="GO:0015074">
    <property type="term" value="P:DNA integration"/>
    <property type="evidence" value="ECO:0007669"/>
    <property type="project" value="UniProtKB-KW"/>
</dbReference>
<dbReference type="InterPro" id="IPR050639">
    <property type="entry name" value="SSR_resolvase"/>
</dbReference>
<protein>
    <recommendedName>
        <fullName evidence="4">Resolvase/invertase-type recombinase catalytic domain-containing protein</fullName>
    </recommendedName>
</protein>
<dbReference type="InterPro" id="IPR006118">
    <property type="entry name" value="Recombinase_CS"/>
</dbReference>
<dbReference type="SMART" id="SM00857">
    <property type="entry name" value="Resolvase"/>
    <property type="match status" value="1"/>
</dbReference>
<dbReference type="PROSITE" id="PS51736">
    <property type="entry name" value="RECOMBINASES_3"/>
    <property type="match status" value="1"/>
</dbReference>
<name>X1P766_9ZZZZ</name>
<dbReference type="EMBL" id="BARV01033575">
    <property type="protein sequence ID" value="GAI51693.1"/>
    <property type="molecule type" value="Genomic_DNA"/>
</dbReference>
<dbReference type="AlphaFoldDB" id="X1P766"/>
<keyword evidence="1" id="KW-0229">DNA integration</keyword>
<sequence>MNAAIYCRVSTDDQDKEGTSLQTQLQACLKHCHEKGYHVGRKFTETYSGLTLDRPQLTQLRELVTSNDLDVIVIYCLDRLSRNATHGVILRDEFDKHHVTLESVTEDIDKSPLGEAITYLRGTFAQIETEKMRERTMRGKLARLKEGRLPQGTGIGIYGYGWDKTTGKRTIIQSEAKTVER</sequence>
<reference evidence="5" key="1">
    <citation type="journal article" date="2014" name="Front. Microbiol.">
        <title>High frequency of phylogenetically diverse reductive dehalogenase-homologous genes in deep subseafloor sedimentary metagenomes.</title>
        <authorList>
            <person name="Kawai M."/>
            <person name="Futagami T."/>
            <person name="Toyoda A."/>
            <person name="Takaki Y."/>
            <person name="Nishi S."/>
            <person name="Hori S."/>
            <person name="Arai W."/>
            <person name="Tsubouchi T."/>
            <person name="Morono Y."/>
            <person name="Uchiyama I."/>
            <person name="Ito T."/>
            <person name="Fujiyama A."/>
            <person name="Inagaki F."/>
            <person name="Takami H."/>
        </authorList>
    </citation>
    <scope>NUCLEOTIDE SEQUENCE</scope>
    <source>
        <strain evidence="5">Expedition CK06-06</strain>
    </source>
</reference>
<evidence type="ECO:0000259" key="4">
    <source>
        <dbReference type="PROSITE" id="PS51736"/>
    </source>
</evidence>
<feature type="domain" description="Resolvase/invertase-type recombinase catalytic" evidence="4">
    <location>
        <begin position="2"/>
        <end position="147"/>
    </location>
</feature>
<organism evidence="5">
    <name type="scientific">marine sediment metagenome</name>
    <dbReference type="NCBI Taxonomy" id="412755"/>
    <lineage>
        <taxon>unclassified sequences</taxon>
        <taxon>metagenomes</taxon>
        <taxon>ecological metagenomes</taxon>
    </lineage>
</organism>
<dbReference type="SUPFAM" id="SSF53041">
    <property type="entry name" value="Resolvase-like"/>
    <property type="match status" value="1"/>
</dbReference>
<dbReference type="CDD" id="cd00338">
    <property type="entry name" value="Ser_Recombinase"/>
    <property type="match status" value="1"/>
</dbReference>
<dbReference type="PROSITE" id="PS00397">
    <property type="entry name" value="RECOMBINASES_1"/>
    <property type="match status" value="1"/>
</dbReference>
<dbReference type="GO" id="GO:0000150">
    <property type="term" value="F:DNA strand exchange activity"/>
    <property type="evidence" value="ECO:0007669"/>
    <property type="project" value="InterPro"/>
</dbReference>
<accession>X1P766</accession>
<evidence type="ECO:0000313" key="5">
    <source>
        <dbReference type="EMBL" id="GAI51693.1"/>
    </source>
</evidence>
<gene>
    <name evidence="5" type="ORF">S06H3_52753</name>
</gene>
<evidence type="ECO:0000256" key="3">
    <source>
        <dbReference type="ARBA" id="ARBA00023172"/>
    </source>
</evidence>
<feature type="non-terminal residue" evidence="5">
    <location>
        <position position="181"/>
    </location>
</feature>
<dbReference type="InterPro" id="IPR036162">
    <property type="entry name" value="Resolvase-like_N_sf"/>
</dbReference>
<keyword evidence="3" id="KW-0233">DNA recombination</keyword>
<dbReference type="Pfam" id="PF00239">
    <property type="entry name" value="Resolvase"/>
    <property type="match status" value="1"/>
</dbReference>
<dbReference type="GO" id="GO:0003677">
    <property type="term" value="F:DNA binding"/>
    <property type="evidence" value="ECO:0007669"/>
    <property type="project" value="UniProtKB-KW"/>
</dbReference>
<dbReference type="PANTHER" id="PTHR30461:SF23">
    <property type="entry name" value="DNA RECOMBINASE-RELATED"/>
    <property type="match status" value="1"/>
</dbReference>
<dbReference type="InterPro" id="IPR006119">
    <property type="entry name" value="Resolv_N"/>
</dbReference>
<evidence type="ECO:0000256" key="2">
    <source>
        <dbReference type="ARBA" id="ARBA00023125"/>
    </source>
</evidence>
<evidence type="ECO:0000256" key="1">
    <source>
        <dbReference type="ARBA" id="ARBA00022908"/>
    </source>
</evidence>
<dbReference type="Gene3D" id="3.40.50.1390">
    <property type="entry name" value="Resolvase, N-terminal catalytic domain"/>
    <property type="match status" value="1"/>
</dbReference>
<comment type="caution">
    <text evidence="5">The sequence shown here is derived from an EMBL/GenBank/DDBJ whole genome shotgun (WGS) entry which is preliminary data.</text>
</comment>
<dbReference type="PANTHER" id="PTHR30461">
    <property type="entry name" value="DNA-INVERTASE FROM LAMBDOID PROPHAGE"/>
    <property type="match status" value="1"/>
</dbReference>
<keyword evidence="2" id="KW-0238">DNA-binding</keyword>